<accession>A0A1C5AAS2</accession>
<organism evidence="2 3">
    <name type="scientific">Micromonospora matsumotoense</name>
    <dbReference type="NCBI Taxonomy" id="121616"/>
    <lineage>
        <taxon>Bacteria</taxon>
        <taxon>Bacillati</taxon>
        <taxon>Actinomycetota</taxon>
        <taxon>Actinomycetes</taxon>
        <taxon>Micromonosporales</taxon>
        <taxon>Micromonosporaceae</taxon>
        <taxon>Micromonospora</taxon>
    </lineage>
</organism>
<dbReference type="AlphaFoldDB" id="A0A1C5AAS2"/>
<evidence type="ECO:0000256" key="1">
    <source>
        <dbReference type="SAM" id="MobiDB-lite"/>
    </source>
</evidence>
<dbReference type="RefSeq" id="WP_091250908.1">
    <property type="nucleotide sequence ID" value="NZ_FMCU01000015.1"/>
</dbReference>
<feature type="region of interest" description="Disordered" evidence="1">
    <location>
        <begin position="139"/>
        <end position="160"/>
    </location>
</feature>
<dbReference type="Proteomes" id="UP000198797">
    <property type="component" value="Unassembled WGS sequence"/>
</dbReference>
<keyword evidence="3" id="KW-1185">Reference proteome</keyword>
<dbReference type="EMBL" id="FMCU01000015">
    <property type="protein sequence ID" value="SCF42323.1"/>
    <property type="molecule type" value="Genomic_DNA"/>
</dbReference>
<reference evidence="3" key="1">
    <citation type="submission" date="2016-06" db="EMBL/GenBank/DDBJ databases">
        <authorList>
            <person name="Varghese N."/>
            <person name="Submissions Spin"/>
        </authorList>
    </citation>
    <scope>NUCLEOTIDE SEQUENCE [LARGE SCALE GENOMIC DNA]</scope>
    <source>
        <strain evidence="3">DSM 44100</strain>
    </source>
</reference>
<evidence type="ECO:0000313" key="3">
    <source>
        <dbReference type="Proteomes" id="UP000198797"/>
    </source>
</evidence>
<dbReference type="STRING" id="121616.GA0070216_11559"/>
<sequence>MTPLDTQSLHRRRGNPWRPPLLVALVAVTIALTAVIAYPVRTGGDRLGAEPAVIPAGLSTVPGGTPAAAVITAPCLAQLADTLAAAANASHSVNATPASPAAYTRTHTQSWVAQDTMIPSGTSSRTIVITETWQWRAADGSGRTVSTTPGSAGHTVTDHPAGGIPAPLPEPTPTDPHTLATHLAAAQPPEMGPQWIIRAVADVYLTQHPAPATRIALLRLLATAEAVVCQGTAADRAGRAGIAVAVEHQQARDTLIIDRAGGVLAHESTDLGPPRGMDKNAPHLRSYTLLVDCSDEPTIDTAQATR</sequence>
<dbReference type="OrthoDB" id="9955271at2"/>
<name>A0A1C5AAS2_9ACTN</name>
<evidence type="ECO:0000313" key="2">
    <source>
        <dbReference type="EMBL" id="SCF42323.1"/>
    </source>
</evidence>
<gene>
    <name evidence="2" type="ORF">GA0070216_11559</name>
</gene>
<proteinExistence type="predicted"/>
<protein>
    <submittedName>
        <fullName evidence="2">Uncharacterized protein</fullName>
    </submittedName>
</protein>